<organism evidence="1 2">
    <name type="scientific">Candidatus Scalindua arabica</name>
    <dbReference type="NCBI Taxonomy" id="1127984"/>
    <lineage>
        <taxon>Bacteria</taxon>
        <taxon>Pseudomonadati</taxon>
        <taxon>Planctomycetota</taxon>
        <taxon>Candidatus Brocadiia</taxon>
        <taxon>Candidatus Brocadiales</taxon>
        <taxon>Candidatus Scalinduaceae</taxon>
        <taxon>Candidatus Scalindua</taxon>
    </lineage>
</organism>
<dbReference type="EMBL" id="JAANXD010000076">
    <property type="protein sequence ID" value="MBS1258901.1"/>
    <property type="molecule type" value="Genomic_DNA"/>
</dbReference>
<accession>A0A942A373</accession>
<protein>
    <submittedName>
        <fullName evidence="1">Uncharacterized protein</fullName>
    </submittedName>
</protein>
<evidence type="ECO:0000313" key="1">
    <source>
        <dbReference type="EMBL" id="MBS1258901.1"/>
    </source>
</evidence>
<reference evidence="1" key="1">
    <citation type="journal article" date="2021" name="ISME J.">
        <title>Fine-scale metabolic discontinuity in a stratified prokaryote microbiome of a Red Sea deep halocline.</title>
        <authorList>
            <person name="Michoud G."/>
            <person name="Ngugi D.K."/>
            <person name="Barozzi A."/>
            <person name="Merlino G."/>
            <person name="Calleja M.L."/>
            <person name="Delgado-Huertas A."/>
            <person name="Moran X.A.G."/>
            <person name="Daffonchio D."/>
        </authorList>
    </citation>
    <scope>NUCLEOTIDE SEQUENCE</scope>
    <source>
        <strain evidence="1">SuakinDeep_MAG55_1</strain>
    </source>
</reference>
<gene>
    <name evidence="1" type="ORF">MAG551_01965</name>
</gene>
<dbReference type="AlphaFoldDB" id="A0A942A373"/>
<evidence type="ECO:0000313" key="2">
    <source>
        <dbReference type="Proteomes" id="UP000722750"/>
    </source>
</evidence>
<dbReference type="Proteomes" id="UP000722750">
    <property type="component" value="Unassembled WGS sequence"/>
</dbReference>
<name>A0A942A373_9BACT</name>
<comment type="caution">
    <text evidence="1">The sequence shown here is derived from an EMBL/GenBank/DDBJ whole genome shotgun (WGS) entry which is preliminary data.</text>
</comment>
<proteinExistence type="predicted"/>
<sequence>MEVSKQVTGKEYLPIKRSYPADEFKKLTSTQSLSTISIFYSGDSIHIDIDTGYNNSYTNAIILYHTGGIS</sequence>